<feature type="region of interest" description="Disordered" evidence="1">
    <location>
        <begin position="1"/>
        <end position="27"/>
    </location>
</feature>
<reference evidence="3" key="1">
    <citation type="submission" date="2017-01" db="EMBL/GenBank/DDBJ databases">
        <title>Comparative genomics of anhydrobiosis in the tardigrade Hypsibius dujardini.</title>
        <authorList>
            <person name="Yoshida Y."/>
            <person name="Koutsovoulos G."/>
            <person name="Laetsch D."/>
            <person name="Stevens L."/>
            <person name="Kumar S."/>
            <person name="Horikawa D."/>
            <person name="Ishino K."/>
            <person name="Komine S."/>
            <person name="Tomita M."/>
            <person name="Blaxter M."/>
            <person name="Arakawa K."/>
        </authorList>
    </citation>
    <scope>NUCLEOTIDE SEQUENCE [LARGE SCALE GENOMIC DNA]</scope>
    <source>
        <strain evidence="3">Z151</strain>
    </source>
</reference>
<dbReference type="EMBL" id="MTYJ01000031">
    <property type="protein sequence ID" value="OQV20380.1"/>
    <property type="molecule type" value="Genomic_DNA"/>
</dbReference>
<sequence>MLRAAFPVTRNRAPFSPEDELLQNSSGGCPPIFPSVTTVLARSNSASAKSQFFGRGPKSKRCPRFQFADEAPRTSPGLSLEIEAAGLQSADPTVDFSPIKC</sequence>
<proteinExistence type="predicted"/>
<organism evidence="2 3">
    <name type="scientific">Hypsibius exemplaris</name>
    <name type="common">Freshwater tardigrade</name>
    <dbReference type="NCBI Taxonomy" id="2072580"/>
    <lineage>
        <taxon>Eukaryota</taxon>
        <taxon>Metazoa</taxon>
        <taxon>Ecdysozoa</taxon>
        <taxon>Tardigrada</taxon>
        <taxon>Eutardigrada</taxon>
        <taxon>Parachela</taxon>
        <taxon>Hypsibioidea</taxon>
        <taxon>Hypsibiidae</taxon>
        <taxon>Hypsibius</taxon>
    </lineage>
</organism>
<evidence type="ECO:0000313" key="2">
    <source>
        <dbReference type="EMBL" id="OQV20380.1"/>
    </source>
</evidence>
<dbReference type="Proteomes" id="UP000192578">
    <property type="component" value="Unassembled WGS sequence"/>
</dbReference>
<evidence type="ECO:0000256" key="1">
    <source>
        <dbReference type="SAM" id="MobiDB-lite"/>
    </source>
</evidence>
<evidence type="ECO:0000313" key="3">
    <source>
        <dbReference type="Proteomes" id="UP000192578"/>
    </source>
</evidence>
<name>A0A1W0WYV0_HYPEX</name>
<gene>
    <name evidence="2" type="ORF">BV898_05667</name>
</gene>
<keyword evidence="3" id="KW-1185">Reference proteome</keyword>
<comment type="caution">
    <text evidence="2">The sequence shown here is derived from an EMBL/GenBank/DDBJ whole genome shotgun (WGS) entry which is preliminary data.</text>
</comment>
<accession>A0A1W0WYV0</accession>
<protein>
    <submittedName>
        <fullName evidence="2">Uncharacterized protein</fullName>
    </submittedName>
</protein>
<dbReference type="AlphaFoldDB" id="A0A1W0WYV0"/>